<evidence type="ECO:0000313" key="5">
    <source>
        <dbReference type="Proteomes" id="UP000663855"/>
    </source>
</evidence>
<dbReference type="Proteomes" id="UP000663855">
    <property type="component" value="Unassembled WGS sequence"/>
</dbReference>
<protein>
    <submittedName>
        <fullName evidence="2">Uncharacterized protein</fullName>
    </submittedName>
</protein>
<organism evidence="2 5">
    <name type="scientific">Rotaria magnacalcarata</name>
    <dbReference type="NCBI Taxonomy" id="392030"/>
    <lineage>
        <taxon>Eukaryota</taxon>
        <taxon>Metazoa</taxon>
        <taxon>Spiralia</taxon>
        <taxon>Gnathifera</taxon>
        <taxon>Rotifera</taxon>
        <taxon>Eurotatoria</taxon>
        <taxon>Bdelloidea</taxon>
        <taxon>Philodinida</taxon>
        <taxon>Philodinidae</taxon>
        <taxon>Rotaria</taxon>
    </lineage>
</organism>
<comment type="caution">
    <text evidence="2">The sequence shown here is derived from an EMBL/GenBank/DDBJ whole genome shotgun (WGS) entry which is preliminary data.</text>
</comment>
<keyword evidence="1" id="KW-1133">Transmembrane helix</keyword>
<keyword evidence="1" id="KW-0812">Transmembrane</keyword>
<dbReference type="EMBL" id="CAJNRG010006749">
    <property type="protein sequence ID" value="CAF2088669.1"/>
    <property type="molecule type" value="Genomic_DNA"/>
</dbReference>
<name>A0A815Z715_9BILA</name>
<keyword evidence="1" id="KW-0472">Membrane</keyword>
<evidence type="ECO:0000313" key="2">
    <source>
        <dbReference type="EMBL" id="CAF1581019.1"/>
    </source>
</evidence>
<reference evidence="2" key="1">
    <citation type="submission" date="2021-02" db="EMBL/GenBank/DDBJ databases">
        <authorList>
            <person name="Nowell W R."/>
        </authorList>
    </citation>
    <scope>NUCLEOTIDE SEQUENCE</scope>
</reference>
<evidence type="ECO:0000256" key="1">
    <source>
        <dbReference type="SAM" id="Phobius"/>
    </source>
</evidence>
<gene>
    <name evidence="2" type="ORF">CJN711_LOCUS32979</name>
    <name evidence="4" type="ORF">UXM345_LOCUS27164</name>
    <name evidence="3" type="ORF">XDN619_LOCUS16166</name>
</gene>
<accession>A0A815Z715</accession>
<dbReference type="Proteomes" id="UP000663887">
    <property type="component" value="Unassembled WGS sequence"/>
</dbReference>
<dbReference type="EMBL" id="CAJOBF010005773">
    <property type="protein sequence ID" value="CAF4186344.1"/>
    <property type="molecule type" value="Genomic_DNA"/>
</dbReference>
<evidence type="ECO:0000313" key="3">
    <source>
        <dbReference type="EMBL" id="CAF2088669.1"/>
    </source>
</evidence>
<dbReference type="AlphaFoldDB" id="A0A815Z715"/>
<evidence type="ECO:0000313" key="4">
    <source>
        <dbReference type="EMBL" id="CAF4186344.1"/>
    </source>
</evidence>
<dbReference type="EMBL" id="CAJNOV010015901">
    <property type="protein sequence ID" value="CAF1581019.1"/>
    <property type="molecule type" value="Genomic_DNA"/>
</dbReference>
<sequence>MVLRSSNLRIFGILALVATIVYAIFGRWLLVSTSFYNINYKIDSSSSSIVKTMQSQQIPSIFIDTPMREELARLSYDSIRVSPTELNQPLSTREYTTEILPYDENKFRQSSTPILWLDEQKDVRWNQAAERAMIDYLTQKQFPNYNRISNSSFNKQEILTTCSSQSLFALHQHWSGFFSRVLCFIAQFGQTLYTPRIAVFRGSKFSGSHGEADDFLAQGVKRFFLPMSICTAYEYHPEMAELKNRIEDSPNAILIITSKELHKNRNNKEDRALFSKEFWKPDYHHVPIRKWLFDRKKTSVSYDSPIHILVDHSDEHIYAPKNEKNVSLGEWIDRNKPDAFSSDLLPNDGKYKLTWTDYVFGSFLRYMFTLFFGSQNAPRIEYGVKLVTEHWLNFLTDKYSIPAKTNVFDRLAGLYIRRGDKSPEDSFWRQHNHWRNLSLYVKGIVDEEQRRNTTYQYIFVMTDDSSVVSTLQDYANPRSQGTDEPYARKYLREREILYNVLAPQACFDPFVRIGFDQFLVSLRFLIEHSALTIGHIDSNVFRFLREVTYAKRQHRIGTQTYTYTLDAPNSLDNKP</sequence>
<proteinExistence type="predicted"/>
<feature type="transmembrane region" description="Helical" evidence="1">
    <location>
        <begin position="12"/>
        <end position="30"/>
    </location>
</feature>
<dbReference type="Proteomes" id="UP000663842">
    <property type="component" value="Unassembled WGS sequence"/>
</dbReference>